<reference evidence="4" key="1">
    <citation type="submission" date="2020-11" db="EMBL/GenBank/DDBJ databases">
        <authorList>
            <consortium name="DOE Joint Genome Institute"/>
            <person name="Ahrendt S."/>
            <person name="Riley R."/>
            <person name="Andreopoulos W."/>
            <person name="Labutti K."/>
            <person name="Pangilinan J."/>
            <person name="Ruiz-Duenas F.J."/>
            <person name="Barrasa J.M."/>
            <person name="Sanchez-Garcia M."/>
            <person name="Camarero S."/>
            <person name="Miyauchi S."/>
            <person name="Serrano A."/>
            <person name="Linde D."/>
            <person name="Babiker R."/>
            <person name="Drula E."/>
            <person name="Ayuso-Fernandez I."/>
            <person name="Pacheco R."/>
            <person name="Padilla G."/>
            <person name="Ferreira P."/>
            <person name="Barriuso J."/>
            <person name="Kellner H."/>
            <person name="Castanera R."/>
            <person name="Alfaro M."/>
            <person name="Ramirez L."/>
            <person name="Pisabarro A.G."/>
            <person name="Kuo A."/>
            <person name="Tritt A."/>
            <person name="Lipzen A."/>
            <person name="He G."/>
            <person name="Yan M."/>
            <person name="Ng V."/>
            <person name="Cullen D."/>
            <person name="Martin F."/>
            <person name="Rosso M.-N."/>
            <person name="Henrissat B."/>
            <person name="Hibbett D."/>
            <person name="Martinez A.T."/>
            <person name="Grigoriev I.V."/>
        </authorList>
    </citation>
    <scope>NUCLEOTIDE SEQUENCE</scope>
    <source>
        <strain evidence="4">CBS 247.69</strain>
    </source>
</reference>
<dbReference type="SMART" id="SM00257">
    <property type="entry name" value="LysM"/>
    <property type="match status" value="1"/>
</dbReference>
<comment type="caution">
    <text evidence="4">The sequence shown here is derived from an EMBL/GenBank/DDBJ whole genome shotgun (WGS) entry which is preliminary data.</text>
</comment>
<evidence type="ECO:0000259" key="3">
    <source>
        <dbReference type="PROSITE" id="PS51782"/>
    </source>
</evidence>
<dbReference type="OrthoDB" id="2107166at2759"/>
<dbReference type="Proteomes" id="UP000807353">
    <property type="component" value="Unassembled WGS sequence"/>
</dbReference>
<feature type="transmembrane region" description="Helical" evidence="2">
    <location>
        <begin position="105"/>
        <end position="124"/>
    </location>
</feature>
<dbReference type="PROSITE" id="PS51782">
    <property type="entry name" value="LYSM"/>
    <property type="match status" value="1"/>
</dbReference>
<dbReference type="EMBL" id="MU150229">
    <property type="protein sequence ID" value="KAF9469524.1"/>
    <property type="molecule type" value="Genomic_DNA"/>
</dbReference>
<name>A0A9P6CR03_9AGAR</name>
<evidence type="ECO:0000256" key="2">
    <source>
        <dbReference type="SAM" id="Phobius"/>
    </source>
</evidence>
<keyword evidence="2" id="KW-1133">Transmembrane helix</keyword>
<dbReference type="AlphaFoldDB" id="A0A9P6CR03"/>
<dbReference type="CDD" id="cd00118">
    <property type="entry name" value="LysM"/>
    <property type="match status" value="1"/>
</dbReference>
<gene>
    <name evidence="4" type="ORF">BDZ94DRAFT_1206092</name>
</gene>
<keyword evidence="2" id="KW-0812">Transmembrane</keyword>
<feature type="region of interest" description="Disordered" evidence="1">
    <location>
        <begin position="52"/>
        <end position="72"/>
    </location>
</feature>
<dbReference type="Pfam" id="PF01476">
    <property type="entry name" value="LysM"/>
    <property type="match status" value="1"/>
</dbReference>
<evidence type="ECO:0000256" key="1">
    <source>
        <dbReference type="SAM" id="MobiDB-lite"/>
    </source>
</evidence>
<accession>A0A9P6CR03</accession>
<proteinExistence type="predicted"/>
<protein>
    <submittedName>
        <fullName evidence="4">Carbohydrate-binding module family 50 protein</fullName>
    </submittedName>
</protein>
<evidence type="ECO:0000313" key="5">
    <source>
        <dbReference type="Proteomes" id="UP000807353"/>
    </source>
</evidence>
<feature type="domain" description="LysM" evidence="3">
    <location>
        <begin position="141"/>
        <end position="185"/>
    </location>
</feature>
<keyword evidence="5" id="KW-1185">Reference proteome</keyword>
<organism evidence="4 5">
    <name type="scientific">Collybia nuda</name>
    <dbReference type="NCBI Taxonomy" id="64659"/>
    <lineage>
        <taxon>Eukaryota</taxon>
        <taxon>Fungi</taxon>
        <taxon>Dikarya</taxon>
        <taxon>Basidiomycota</taxon>
        <taxon>Agaricomycotina</taxon>
        <taxon>Agaricomycetes</taxon>
        <taxon>Agaricomycetidae</taxon>
        <taxon>Agaricales</taxon>
        <taxon>Tricholomatineae</taxon>
        <taxon>Clitocybaceae</taxon>
        <taxon>Collybia</taxon>
    </lineage>
</organism>
<dbReference type="SUPFAM" id="SSF54106">
    <property type="entry name" value="LysM domain"/>
    <property type="match status" value="1"/>
</dbReference>
<dbReference type="InterPro" id="IPR018392">
    <property type="entry name" value="LysM"/>
</dbReference>
<dbReference type="InterPro" id="IPR036779">
    <property type="entry name" value="LysM_dom_sf"/>
</dbReference>
<evidence type="ECO:0000313" key="4">
    <source>
        <dbReference type="EMBL" id="KAF9469524.1"/>
    </source>
</evidence>
<dbReference type="Gene3D" id="3.10.350.10">
    <property type="entry name" value="LysM domain"/>
    <property type="match status" value="1"/>
</dbReference>
<keyword evidence="2" id="KW-0472">Membrane</keyword>
<sequence length="193" mass="21441">MGRWTQYDEDEYRLPEGMKRIGYDSDTGRYYFQDQNGVTWEGAEGAEFSEMTRVSGGDSSRPTEVHDEDVEAAPTRSDGYHALSMDPTGTPMAYKDNINAGAYRTLFPFFLIVAVVLLLVWRLVLSPGLASPVTTCPKKTIAYWVQPGDSCWDISKAHGCTLTELMELNSKVDCQTLMPGTTVCLPNNPRPSP</sequence>